<dbReference type="Gene3D" id="2.40.70.10">
    <property type="entry name" value="Acid Proteases"/>
    <property type="match status" value="1"/>
</dbReference>
<dbReference type="SUPFAM" id="SSF50630">
    <property type="entry name" value="Acid proteases"/>
    <property type="match status" value="1"/>
</dbReference>
<accession>A0AAW1HSB2</accession>
<dbReference type="Proteomes" id="UP001458880">
    <property type="component" value="Unassembled WGS sequence"/>
</dbReference>
<protein>
    <recommendedName>
        <fullName evidence="3">Peptidase A2 domain-containing protein</fullName>
    </recommendedName>
</protein>
<keyword evidence="2" id="KW-1185">Reference proteome</keyword>
<dbReference type="EMBL" id="JASPKY010001095">
    <property type="protein sequence ID" value="KAK9679092.1"/>
    <property type="molecule type" value="Genomic_DNA"/>
</dbReference>
<proteinExistence type="predicted"/>
<dbReference type="InterPro" id="IPR021109">
    <property type="entry name" value="Peptidase_aspartic_dom_sf"/>
</dbReference>
<comment type="caution">
    <text evidence="1">The sequence shown here is derived from an EMBL/GenBank/DDBJ whole genome shotgun (WGS) entry which is preliminary data.</text>
</comment>
<evidence type="ECO:0000313" key="2">
    <source>
        <dbReference type="Proteomes" id="UP001458880"/>
    </source>
</evidence>
<sequence length="212" mass="24858">MESYVKPPEALSLIGNVSENWRRFWQRFDLFMKATDLDTRDESVKTTEYKDQEEMVRDRIVMGVYNKTTQERLLRESSLSLTKAIDFCRAVEISKEQAKQLQAECEVTAIRRERPKSEKSYETRKENQCSYCGYKQSSEEEEVYIDNVEMKIVGSLNKARATELMWSETINVEGQEVLFKLDTGAEVNVLTYETVHRLGLGKNIRKTKNRWL</sequence>
<name>A0AAW1HSB2_POPJA</name>
<reference evidence="1 2" key="1">
    <citation type="journal article" date="2024" name="BMC Genomics">
        <title>De novo assembly and annotation of Popillia japonica's genome with initial clues to its potential as an invasive pest.</title>
        <authorList>
            <person name="Cucini C."/>
            <person name="Boschi S."/>
            <person name="Funari R."/>
            <person name="Cardaioli E."/>
            <person name="Iannotti N."/>
            <person name="Marturano G."/>
            <person name="Paoli F."/>
            <person name="Bruttini M."/>
            <person name="Carapelli A."/>
            <person name="Frati F."/>
            <person name="Nardi F."/>
        </authorList>
    </citation>
    <scope>NUCLEOTIDE SEQUENCE [LARGE SCALE GENOMIC DNA]</scope>
    <source>
        <strain evidence="1">DMR45628</strain>
    </source>
</reference>
<gene>
    <name evidence="1" type="ORF">QE152_g40304</name>
</gene>
<evidence type="ECO:0000313" key="1">
    <source>
        <dbReference type="EMBL" id="KAK9679092.1"/>
    </source>
</evidence>
<dbReference type="AlphaFoldDB" id="A0AAW1HSB2"/>
<evidence type="ECO:0008006" key="3">
    <source>
        <dbReference type="Google" id="ProtNLM"/>
    </source>
</evidence>
<organism evidence="1 2">
    <name type="scientific">Popillia japonica</name>
    <name type="common">Japanese beetle</name>
    <dbReference type="NCBI Taxonomy" id="7064"/>
    <lineage>
        <taxon>Eukaryota</taxon>
        <taxon>Metazoa</taxon>
        <taxon>Ecdysozoa</taxon>
        <taxon>Arthropoda</taxon>
        <taxon>Hexapoda</taxon>
        <taxon>Insecta</taxon>
        <taxon>Pterygota</taxon>
        <taxon>Neoptera</taxon>
        <taxon>Endopterygota</taxon>
        <taxon>Coleoptera</taxon>
        <taxon>Polyphaga</taxon>
        <taxon>Scarabaeiformia</taxon>
        <taxon>Scarabaeidae</taxon>
        <taxon>Rutelinae</taxon>
        <taxon>Popillia</taxon>
    </lineage>
</organism>